<dbReference type="InterPro" id="IPR038713">
    <property type="entry name" value="Terminase_Gp1_N_sf"/>
</dbReference>
<evidence type="ECO:0000256" key="1">
    <source>
        <dbReference type="ARBA" id="ARBA00022612"/>
    </source>
</evidence>
<dbReference type="GO" id="GO:0051276">
    <property type="term" value="P:chromosome organization"/>
    <property type="evidence" value="ECO:0007669"/>
    <property type="project" value="InterPro"/>
</dbReference>
<keyword evidence="1" id="KW-1188">Viral release from host cell</keyword>
<reference evidence="3 4" key="1">
    <citation type="submission" date="2019-05" db="EMBL/GenBank/DDBJ databases">
        <authorList>
            <person name="Qu J.-H."/>
        </authorList>
    </citation>
    <scope>NUCLEOTIDE SEQUENCE [LARGE SCALE GENOMIC DNA]</scope>
    <source>
        <strain evidence="3 4">NS28</strain>
    </source>
</reference>
<dbReference type="OrthoDB" id="1338457at2"/>
<gene>
    <name evidence="3" type="ORF">FEM33_01560</name>
</gene>
<organism evidence="3 4">
    <name type="scientific">Dyadobacter flavalbus</name>
    <dbReference type="NCBI Taxonomy" id="2579942"/>
    <lineage>
        <taxon>Bacteria</taxon>
        <taxon>Pseudomonadati</taxon>
        <taxon>Bacteroidota</taxon>
        <taxon>Cytophagia</taxon>
        <taxon>Cytophagales</taxon>
        <taxon>Spirosomataceae</taxon>
        <taxon>Dyadobacter</taxon>
    </lineage>
</organism>
<keyword evidence="2" id="KW-0231">Viral genome packaging</keyword>
<evidence type="ECO:0000313" key="4">
    <source>
        <dbReference type="Proteomes" id="UP000323994"/>
    </source>
</evidence>
<keyword evidence="4" id="KW-1185">Reference proteome</keyword>
<comment type="caution">
    <text evidence="3">The sequence shown here is derived from an EMBL/GenBank/DDBJ whole genome shotgun (WGS) entry which is preliminary data.</text>
</comment>
<protein>
    <submittedName>
        <fullName evidence="3">Terminase small subunit</fullName>
    </submittedName>
</protein>
<dbReference type="InterPro" id="IPR005335">
    <property type="entry name" value="Terminase_ssu"/>
</dbReference>
<dbReference type="Proteomes" id="UP000323994">
    <property type="component" value="Unassembled WGS sequence"/>
</dbReference>
<dbReference type="InterPro" id="IPR052404">
    <property type="entry name" value="SPP1-like_terminase"/>
</dbReference>
<evidence type="ECO:0000256" key="2">
    <source>
        <dbReference type="ARBA" id="ARBA00023219"/>
    </source>
</evidence>
<dbReference type="RefSeq" id="WP_139010367.1">
    <property type="nucleotide sequence ID" value="NZ_VBSN01000013.1"/>
</dbReference>
<accession>A0A5M8QYZ2</accession>
<dbReference type="PANTHER" id="PTHR41328:SF2">
    <property type="entry name" value="TERMINASE SMALL SUBUNIT"/>
    <property type="match status" value="1"/>
</dbReference>
<sequence length="183" mass="20823">MKKEVKLTAQKKRFCDEYLVCENGKEAAILAGYSAKTAAVQASQMLSEVKVQEYLKEHKYKLDKKLENKYLISKERILEQYAKIAFSDIRGYYDEDGLLKSISALDEDQAVALAGVETFEVNTGGVPIGETKKVKIYDKIRALDSISKVMGYNAEEKSNVRVSVDLTEQDIEMFSKFFNDKYK</sequence>
<evidence type="ECO:0000313" key="3">
    <source>
        <dbReference type="EMBL" id="KAA6441447.1"/>
    </source>
</evidence>
<dbReference type="AlphaFoldDB" id="A0A5M8QYZ2"/>
<proteinExistence type="predicted"/>
<dbReference type="PANTHER" id="PTHR41328">
    <property type="entry name" value="TERMINASE SMALL SUBUNIT-RELATED"/>
    <property type="match status" value="1"/>
</dbReference>
<dbReference type="Gene3D" id="1.10.10.1400">
    <property type="entry name" value="Terminase, small subunit, N-terminal DNA-binding domain, HTH motif"/>
    <property type="match status" value="1"/>
</dbReference>
<dbReference type="Pfam" id="PF03592">
    <property type="entry name" value="Terminase_2"/>
    <property type="match status" value="1"/>
</dbReference>
<name>A0A5M8QYZ2_9BACT</name>
<dbReference type="EMBL" id="VBSN01000013">
    <property type="protein sequence ID" value="KAA6441447.1"/>
    <property type="molecule type" value="Genomic_DNA"/>
</dbReference>